<organism evidence="1 2">
    <name type="scientific">Taxus chinensis</name>
    <name type="common">Chinese yew</name>
    <name type="synonym">Taxus wallichiana var. chinensis</name>
    <dbReference type="NCBI Taxonomy" id="29808"/>
    <lineage>
        <taxon>Eukaryota</taxon>
        <taxon>Viridiplantae</taxon>
        <taxon>Streptophyta</taxon>
        <taxon>Embryophyta</taxon>
        <taxon>Tracheophyta</taxon>
        <taxon>Spermatophyta</taxon>
        <taxon>Pinopsida</taxon>
        <taxon>Pinidae</taxon>
        <taxon>Conifers II</taxon>
        <taxon>Cupressales</taxon>
        <taxon>Taxaceae</taxon>
        <taxon>Taxus</taxon>
    </lineage>
</organism>
<protein>
    <submittedName>
        <fullName evidence="1">Uncharacterized protein</fullName>
    </submittedName>
</protein>
<feature type="non-terminal residue" evidence="1">
    <location>
        <position position="1"/>
    </location>
</feature>
<name>A0AA38BQZ0_TAXCH</name>
<proteinExistence type="predicted"/>
<accession>A0AA38BQZ0</accession>
<dbReference type="EMBL" id="JAHRHJ020003813">
    <property type="protein sequence ID" value="KAH9288900.1"/>
    <property type="molecule type" value="Genomic_DNA"/>
</dbReference>
<gene>
    <name evidence="1" type="ORF">KI387_033017</name>
</gene>
<feature type="non-terminal residue" evidence="1">
    <location>
        <position position="105"/>
    </location>
</feature>
<keyword evidence="2" id="KW-1185">Reference proteome</keyword>
<evidence type="ECO:0000313" key="2">
    <source>
        <dbReference type="Proteomes" id="UP000824469"/>
    </source>
</evidence>
<dbReference type="Proteomes" id="UP000824469">
    <property type="component" value="Unassembled WGS sequence"/>
</dbReference>
<dbReference type="AlphaFoldDB" id="A0AA38BQZ0"/>
<evidence type="ECO:0000313" key="1">
    <source>
        <dbReference type="EMBL" id="KAH9288900.1"/>
    </source>
</evidence>
<comment type="caution">
    <text evidence="1">The sequence shown here is derived from an EMBL/GenBank/DDBJ whole genome shotgun (WGS) entry which is preliminary data.</text>
</comment>
<reference evidence="1 2" key="1">
    <citation type="journal article" date="2021" name="Nat. Plants">
        <title>The Taxus genome provides insights into paclitaxel biosynthesis.</title>
        <authorList>
            <person name="Xiong X."/>
            <person name="Gou J."/>
            <person name="Liao Q."/>
            <person name="Li Y."/>
            <person name="Zhou Q."/>
            <person name="Bi G."/>
            <person name="Li C."/>
            <person name="Du R."/>
            <person name="Wang X."/>
            <person name="Sun T."/>
            <person name="Guo L."/>
            <person name="Liang H."/>
            <person name="Lu P."/>
            <person name="Wu Y."/>
            <person name="Zhang Z."/>
            <person name="Ro D.K."/>
            <person name="Shang Y."/>
            <person name="Huang S."/>
            <person name="Yan J."/>
        </authorList>
    </citation>
    <scope>NUCLEOTIDE SEQUENCE [LARGE SCALE GENOMIC DNA]</scope>
    <source>
        <strain evidence="1">Ta-2019</strain>
    </source>
</reference>
<sequence length="105" mass="12049">FIKSLLSKEKVLDPTPLTTLPPPVILSQDEVQSIKDMHKYSVYGRAIEALVDDMFVAGLNFIDEAFKLHENVSNVQLKLSSTMNIMDKELKLWRSCIVDLRLMRQ</sequence>